<evidence type="ECO:0000313" key="2">
    <source>
        <dbReference type="EMBL" id="RDE05757.1"/>
    </source>
</evidence>
<dbReference type="Proteomes" id="UP000253918">
    <property type="component" value="Unassembled WGS sequence"/>
</dbReference>
<evidence type="ECO:0008006" key="4">
    <source>
        <dbReference type="Google" id="ProtNLM"/>
    </source>
</evidence>
<dbReference type="OrthoDB" id="7595119at2"/>
<dbReference type="EMBL" id="QQNB01000002">
    <property type="protein sequence ID" value="RDE05757.1"/>
    <property type="molecule type" value="Genomic_DNA"/>
</dbReference>
<dbReference type="RefSeq" id="WP_114687826.1">
    <property type="nucleotide sequence ID" value="NZ_QQNB01000002.1"/>
</dbReference>
<evidence type="ECO:0000256" key="1">
    <source>
        <dbReference type="SAM" id="SignalP"/>
    </source>
</evidence>
<comment type="caution">
    <text evidence="2">The sequence shown here is derived from an EMBL/GenBank/DDBJ whole genome shotgun (WGS) entry which is preliminary data.</text>
</comment>
<proteinExistence type="predicted"/>
<sequence>MRQVVRLGTLALALAGVTAAAPRMAALAGIERGQWQLREAGGAVQTVCVADPALLLQPAHRGAGCSRFVVEDAPASLVVHYTCPGAGHGRTELTVETSRLVHIQTSGIAAGQPFEFDYEARRTGTCAPPR</sequence>
<protein>
    <recommendedName>
        <fullName evidence="4">DUF3617 family protein</fullName>
    </recommendedName>
</protein>
<keyword evidence="3" id="KW-1185">Reference proteome</keyword>
<accession>A0A369VW02</accession>
<feature type="chain" id="PRO_5016969894" description="DUF3617 family protein" evidence="1">
    <location>
        <begin position="26"/>
        <end position="130"/>
    </location>
</feature>
<keyword evidence="1" id="KW-0732">Signal</keyword>
<dbReference type="AlphaFoldDB" id="A0A369VW02"/>
<name>A0A369VW02_9SPHN</name>
<feature type="signal peptide" evidence="1">
    <location>
        <begin position="1"/>
        <end position="25"/>
    </location>
</feature>
<evidence type="ECO:0000313" key="3">
    <source>
        <dbReference type="Proteomes" id="UP000253918"/>
    </source>
</evidence>
<reference evidence="2 3" key="1">
    <citation type="submission" date="2018-07" db="EMBL/GenBank/DDBJ databases">
        <title>a novel species of Sphingomonas isolated from the rhizosphere soil of Araceae plant.</title>
        <authorList>
            <person name="Zhiyong W."/>
            <person name="Qinglan Z."/>
            <person name="Zhiwei F."/>
            <person name="Ding X."/>
            <person name="Gejiao W."/>
            <person name="Shixue Z."/>
        </authorList>
    </citation>
    <scope>NUCLEOTIDE SEQUENCE [LARGE SCALE GENOMIC DNA]</scope>
    <source>
        <strain evidence="2 3">WZY 27</strain>
    </source>
</reference>
<organism evidence="2 3">
    <name type="scientific">Sphingomonas aracearum</name>
    <dbReference type="NCBI Taxonomy" id="2283317"/>
    <lineage>
        <taxon>Bacteria</taxon>
        <taxon>Pseudomonadati</taxon>
        <taxon>Pseudomonadota</taxon>
        <taxon>Alphaproteobacteria</taxon>
        <taxon>Sphingomonadales</taxon>
        <taxon>Sphingomonadaceae</taxon>
        <taxon>Sphingomonas</taxon>
    </lineage>
</organism>
<gene>
    <name evidence="2" type="ORF">DVW87_11180</name>
</gene>